<dbReference type="CDD" id="cd23763">
    <property type="entry name" value="ASKHA_ATPase_ROK"/>
    <property type="match status" value="1"/>
</dbReference>
<dbReference type="Proteomes" id="UP000324996">
    <property type="component" value="Unassembled WGS sequence"/>
</dbReference>
<dbReference type="GO" id="GO:0019262">
    <property type="term" value="P:N-acetylneuraminate catabolic process"/>
    <property type="evidence" value="ECO:0007669"/>
    <property type="project" value="TreeGrafter"/>
</dbReference>
<evidence type="ECO:0000313" key="1">
    <source>
        <dbReference type="EMBL" id="GER04362.1"/>
    </source>
</evidence>
<name>A0A5A7N7Q1_9PROT</name>
<dbReference type="InterPro" id="IPR043129">
    <property type="entry name" value="ATPase_NBD"/>
</dbReference>
<dbReference type="AlphaFoldDB" id="A0A5A7N7Q1"/>
<accession>A0A5A7N7Q1</accession>
<reference evidence="1 2" key="1">
    <citation type="submission" date="2019-09" db="EMBL/GenBank/DDBJ databases">
        <title>NBRP : Genome information of microbial organism related human and environment.</title>
        <authorList>
            <person name="Hattori M."/>
            <person name="Oshima K."/>
            <person name="Inaba H."/>
            <person name="Suda W."/>
            <person name="Sakamoto M."/>
            <person name="Iino T."/>
            <person name="Kitahara M."/>
            <person name="Oshida Y."/>
            <person name="Iida T."/>
            <person name="Kudo T."/>
            <person name="Itoh T."/>
            <person name="Ohkuma M."/>
        </authorList>
    </citation>
    <scope>NUCLEOTIDE SEQUENCE [LARGE SCALE GENOMIC DNA]</scope>
    <source>
        <strain evidence="1 2">Q-1</strain>
    </source>
</reference>
<sequence length="323" mass="35204">MMTDALSVVLMDFSGAVLEEEHCDMPSMSRQAVLAQLSRMFETIRARRPIDPRRLFGMGVGISGYNLGGRARYNTPRQLDDWALVDIDDILMAQFGLPVWVENDGNAAAIGESLVGVGRNYGSFAYLYIAAGIGGGIIVDHHLMRGTNGNAGEIGLILPSLIYPHPNLELLRQMISRKGVAVDGLSDMVRRFDPSWPGVDEWLSRTRDSLSMIASALSAILDPEVIVLGGRIPRDLARMMIPHIEIHDHRRRAEPRPMPQLVLAESPGDACAIGAATLPFKRYFFAGSHEGPFGLPFNVDIAHAISPSGGIALRSIKRALPTS</sequence>
<dbReference type="SUPFAM" id="SSF53067">
    <property type="entry name" value="Actin-like ATPase domain"/>
    <property type="match status" value="1"/>
</dbReference>
<dbReference type="PANTHER" id="PTHR18964">
    <property type="entry name" value="ROK (REPRESSOR, ORF, KINASE) FAMILY"/>
    <property type="match status" value="1"/>
</dbReference>
<evidence type="ECO:0000313" key="2">
    <source>
        <dbReference type="Proteomes" id="UP000324996"/>
    </source>
</evidence>
<comment type="caution">
    <text evidence="1">The sequence shown here is derived from an EMBL/GenBank/DDBJ whole genome shotgun (WGS) entry which is preliminary data.</text>
</comment>
<dbReference type="GO" id="GO:0009384">
    <property type="term" value="F:N-acylmannosamine kinase activity"/>
    <property type="evidence" value="ECO:0007669"/>
    <property type="project" value="TreeGrafter"/>
</dbReference>
<dbReference type="PANTHER" id="PTHR18964:SF169">
    <property type="entry name" value="N-ACETYLMANNOSAMINE KINASE"/>
    <property type="match status" value="1"/>
</dbReference>
<dbReference type="Gene3D" id="3.30.420.40">
    <property type="match status" value="2"/>
</dbReference>
<dbReference type="Pfam" id="PF00480">
    <property type="entry name" value="ROK"/>
    <property type="match status" value="1"/>
</dbReference>
<protein>
    <recommendedName>
        <fullName evidence="3">ROK family protein</fullName>
    </recommendedName>
</protein>
<dbReference type="RefSeq" id="WP_150007110.1">
    <property type="nucleotide sequence ID" value="NZ_BKCN01000009.1"/>
</dbReference>
<proteinExistence type="predicted"/>
<evidence type="ECO:0008006" key="3">
    <source>
        <dbReference type="Google" id="ProtNLM"/>
    </source>
</evidence>
<keyword evidence="2" id="KW-1185">Reference proteome</keyword>
<dbReference type="EMBL" id="BKCN01000009">
    <property type="protein sequence ID" value="GER04362.1"/>
    <property type="molecule type" value="Genomic_DNA"/>
</dbReference>
<gene>
    <name evidence="1" type="ORF">JCM17846_20440</name>
</gene>
<dbReference type="InterPro" id="IPR000600">
    <property type="entry name" value="ROK"/>
</dbReference>
<organism evidence="1 2">
    <name type="scientific">Iodidimonas nitroreducens</name>
    <dbReference type="NCBI Taxonomy" id="1236968"/>
    <lineage>
        <taxon>Bacteria</taxon>
        <taxon>Pseudomonadati</taxon>
        <taxon>Pseudomonadota</taxon>
        <taxon>Alphaproteobacteria</taxon>
        <taxon>Iodidimonadales</taxon>
        <taxon>Iodidimonadaceae</taxon>
        <taxon>Iodidimonas</taxon>
    </lineage>
</organism>